<organism evidence="3 4">
    <name type="scientific">Pseudomonas jessenii</name>
    <dbReference type="NCBI Taxonomy" id="77298"/>
    <lineage>
        <taxon>Bacteria</taxon>
        <taxon>Pseudomonadati</taxon>
        <taxon>Pseudomonadota</taxon>
        <taxon>Gammaproteobacteria</taxon>
        <taxon>Pseudomonadales</taxon>
        <taxon>Pseudomonadaceae</taxon>
        <taxon>Pseudomonas</taxon>
    </lineage>
</organism>
<dbReference type="AlphaFoldDB" id="A0A231G5Q0"/>
<accession>A0A231G5Q0</accession>
<dbReference type="Gene3D" id="3.30.2310.20">
    <property type="entry name" value="RelE-like"/>
    <property type="match status" value="1"/>
</dbReference>
<evidence type="ECO:0000256" key="1">
    <source>
        <dbReference type="ARBA" id="ARBA00006226"/>
    </source>
</evidence>
<gene>
    <name evidence="3" type="ORF">SAMN04490187_1100</name>
</gene>
<dbReference type="InterPro" id="IPR007712">
    <property type="entry name" value="RelE/ParE_toxin"/>
</dbReference>
<sequence length="102" mass="11842">MRQVLFSALARDDLLQVARFIARDNPERARTFVGELRMQCARLIEQPNLGVSRDDCAKGLRMLPHGRYLIFYCLADDEIKVERVLHSARDIGRLFEKNSIDH</sequence>
<dbReference type="RefSeq" id="WP_090452424.1">
    <property type="nucleotide sequence ID" value="NZ_FNTC01000002.1"/>
</dbReference>
<evidence type="ECO:0000256" key="2">
    <source>
        <dbReference type="ARBA" id="ARBA00022649"/>
    </source>
</evidence>
<comment type="similarity">
    <text evidence="1">Belongs to the RelE toxin family.</text>
</comment>
<dbReference type="PANTHER" id="PTHR33755">
    <property type="entry name" value="TOXIN PARE1-RELATED"/>
    <property type="match status" value="1"/>
</dbReference>
<protein>
    <submittedName>
        <fullName evidence="3">Toxin ParE1/3/4</fullName>
    </submittedName>
</protein>
<keyword evidence="2" id="KW-1277">Toxin-antitoxin system</keyword>
<dbReference type="Pfam" id="PF05016">
    <property type="entry name" value="ParE_toxin"/>
    <property type="match status" value="1"/>
</dbReference>
<evidence type="ECO:0000313" key="4">
    <source>
        <dbReference type="Proteomes" id="UP000198542"/>
    </source>
</evidence>
<proteinExistence type="inferred from homology"/>
<keyword evidence="4" id="KW-1185">Reference proteome</keyword>
<dbReference type="InterPro" id="IPR051803">
    <property type="entry name" value="TA_system_RelE-like_toxin"/>
</dbReference>
<dbReference type="Proteomes" id="UP000198542">
    <property type="component" value="Unassembled WGS sequence"/>
</dbReference>
<dbReference type="EMBL" id="FNTC01000002">
    <property type="protein sequence ID" value="SEB58017.1"/>
    <property type="molecule type" value="Genomic_DNA"/>
</dbReference>
<name>A0A231G5Q0_PSEJE</name>
<dbReference type="InterPro" id="IPR035093">
    <property type="entry name" value="RelE/ParE_toxin_dom_sf"/>
</dbReference>
<reference evidence="4" key="1">
    <citation type="submission" date="2016-10" db="EMBL/GenBank/DDBJ databases">
        <authorList>
            <person name="Varghese N."/>
            <person name="Submissions S."/>
        </authorList>
    </citation>
    <scope>NUCLEOTIDE SEQUENCE [LARGE SCALE GENOMIC DNA]</scope>
    <source>
        <strain evidence="4">BS3660</strain>
    </source>
</reference>
<evidence type="ECO:0000313" key="3">
    <source>
        <dbReference type="EMBL" id="SEB58017.1"/>
    </source>
</evidence>